<evidence type="ECO:0000256" key="1">
    <source>
        <dbReference type="SAM" id="MobiDB-lite"/>
    </source>
</evidence>
<dbReference type="Proteomes" id="UP001196413">
    <property type="component" value="Unassembled WGS sequence"/>
</dbReference>
<sequence length="103" mass="12210">MMPHWSPQMSTQDYIRRSTKVKVKDNERNISRPREDPGFFAKIKNMFKKICCGLFFLSSVHKVQRKATHEGYFNDHSIIQKFQSDKQSSANDNHSTKRTCQHY</sequence>
<feature type="compositionally biased region" description="Basic and acidic residues" evidence="1">
    <location>
        <begin position="22"/>
        <end position="35"/>
    </location>
</feature>
<accession>A0AAD5RB38</accession>
<reference evidence="2" key="1">
    <citation type="submission" date="2021-06" db="EMBL/GenBank/DDBJ databases">
        <title>Parelaphostrongylus tenuis whole genome reference sequence.</title>
        <authorList>
            <person name="Garwood T.J."/>
            <person name="Larsen P.A."/>
            <person name="Fountain-Jones N.M."/>
            <person name="Garbe J.R."/>
            <person name="Macchietto M.G."/>
            <person name="Kania S.A."/>
            <person name="Gerhold R.W."/>
            <person name="Richards J.E."/>
            <person name="Wolf T.M."/>
        </authorList>
    </citation>
    <scope>NUCLEOTIDE SEQUENCE</scope>
    <source>
        <strain evidence="2">MNPRO001-30</strain>
        <tissue evidence="2">Meninges</tissue>
    </source>
</reference>
<name>A0AAD5RB38_PARTN</name>
<feature type="region of interest" description="Disordered" evidence="1">
    <location>
        <begin position="83"/>
        <end position="103"/>
    </location>
</feature>
<proteinExistence type="predicted"/>
<dbReference type="AlphaFoldDB" id="A0AAD5RB38"/>
<evidence type="ECO:0000313" key="3">
    <source>
        <dbReference type="Proteomes" id="UP001196413"/>
    </source>
</evidence>
<keyword evidence="3" id="KW-1185">Reference proteome</keyword>
<organism evidence="2 3">
    <name type="scientific">Parelaphostrongylus tenuis</name>
    <name type="common">Meningeal worm</name>
    <dbReference type="NCBI Taxonomy" id="148309"/>
    <lineage>
        <taxon>Eukaryota</taxon>
        <taxon>Metazoa</taxon>
        <taxon>Ecdysozoa</taxon>
        <taxon>Nematoda</taxon>
        <taxon>Chromadorea</taxon>
        <taxon>Rhabditida</taxon>
        <taxon>Rhabditina</taxon>
        <taxon>Rhabditomorpha</taxon>
        <taxon>Strongyloidea</taxon>
        <taxon>Metastrongylidae</taxon>
        <taxon>Parelaphostrongylus</taxon>
    </lineage>
</organism>
<feature type="compositionally biased region" description="Polar residues" evidence="1">
    <location>
        <begin position="83"/>
        <end position="93"/>
    </location>
</feature>
<protein>
    <submittedName>
        <fullName evidence="2">Uncharacterized protein</fullName>
    </submittedName>
</protein>
<dbReference type="EMBL" id="JAHQIW010007174">
    <property type="protein sequence ID" value="KAJ1372716.1"/>
    <property type="molecule type" value="Genomic_DNA"/>
</dbReference>
<evidence type="ECO:0000313" key="2">
    <source>
        <dbReference type="EMBL" id="KAJ1372716.1"/>
    </source>
</evidence>
<feature type="region of interest" description="Disordered" evidence="1">
    <location>
        <begin position="1"/>
        <end position="35"/>
    </location>
</feature>
<comment type="caution">
    <text evidence="2">The sequence shown here is derived from an EMBL/GenBank/DDBJ whole genome shotgun (WGS) entry which is preliminary data.</text>
</comment>
<gene>
    <name evidence="2" type="ORF">KIN20_034942</name>
</gene>